<gene>
    <name evidence="7" type="ORF">TeGR_g10101</name>
</gene>
<comment type="caution">
    <text evidence="7">The sequence shown here is derived from an EMBL/GenBank/DDBJ whole genome shotgun (WGS) entry which is preliminary data.</text>
</comment>
<keyword evidence="2" id="KW-0378">Hydrolase</keyword>
<dbReference type="SUPFAM" id="SSF53092">
    <property type="entry name" value="Creatinase/prolidase N-terminal domain"/>
    <property type="match status" value="1"/>
</dbReference>
<dbReference type="InterPro" id="IPR050422">
    <property type="entry name" value="X-Pro_aminopeptidase_P"/>
</dbReference>
<evidence type="ECO:0000259" key="4">
    <source>
        <dbReference type="Pfam" id="PF00557"/>
    </source>
</evidence>
<dbReference type="SUPFAM" id="SSF55920">
    <property type="entry name" value="Creatinase/aminopeptidase"/>
    <property type="match status" value="1"/>
</dbReference>
<dbReference type="InterPro" id="IPR036005">
    <property type="entry name" value="Creatinase/aminopeptidase-like"/>
</dbReference>
<evidence type="ECO:0000313" key="7">
    <source>
        <dbReference type="EMBL" id="GMI34591.1"/>
    </source>
</evidence>
<dbReference type="InterPro" id="IPR032416">
    <property type="entry name" value="Peptidase_M24_C"/>
</dbReference>
<evidence type="ECO:0000256" key="3">
    <source>
        <dbReference type="SAM" id="SignalP"/>
    </source>
</evidence>
<dbReference type="PANTHER" id="PTHR43763:SF6">
    <property type="entry name" value="XAA-PRO AMINOPEPTIDASE 1"/>
    <property type="match status" value="1"/>
</dbReference>
<dbReference type="InterPro" id="IPR029149">
    <property type="entry name" value="Creatin/AminoP/Spt16_N"/>
</dbReference>
<dbReference type="Gene3D" id="3.90.230.10">
    <property type="entry name" value="Creatinase/methionine aminopeptidase superfamily"/>
    <property type="match status" value="1"/>
</dbReference>
<keyword evidence="3" id="KW-0732">Signal</keyword>
<evidence type="ECO:0000313" key="8">
    <source>
        <dbReference type="Proteomes" id="UP001165060"/>
    </source>
</evidence>
<reference evidence="7 8" key="1">
    <citation type="journal article" date="2023" name="Commun. Biol.">
        <title>Genome analysis of Parmales, the sister group of diatoms, reveals the evolutionary specialization of diatoms from phago-mixotrophs to photoautotrophs.</title>
        <authorList>
            <person name="Ban H."/>
            <person name="Sato S."/>
            <person name="Yoshikawa S."/>
            <person name="Yamada K."/>
            <person name="Nakamura Y."/>
            <person name="Ichinomiya M."/>
            <person name="Sato N."/>
            <person name="Blanc-Mathieu R."/>
            <person name="Endo H."/>
            <person name="Kuwata A."/>
            <person name="Ogata H."/>
        </authorList>
    </citation>
    <scope>NUCLEOTIDE SEQUENCE [LARGE SCALE GENOMIC DNA]</scope>
</reference>
<dbReference type="Pfam" id="PF00557">
    <property type="entry name" value="Peptidase_M24"/>
    <property type="match status" value="1"/>
</dbReference>
<feature type="chain" id="PRO_5047322514" evidence="3">
    <location>
        <begin position="24"/>
        <end position="625"/>
    </location>
</feature>
<accession>A0ABQ6MXL4</accession>
<keyword evidence="8" id="KW-1185">Reference proteome</keyword>
<dbReference type="Gene3D" id="3.40.350.10">
    <property type="entry name" value="Creatinase/prolidase N-terminal domain"/>
    <property type="match status" value="1"/>
</dbReference>
<sequence length="625" mass="67271">MPPPLLLLMLLLSLSSSFPLVSSSPRLPLLRSLASSLRAGGGDAPPDTPPPEPAALAGLRLAMARHSPPVDAYIVPSDDPHLSEYTHPHYQRRQHLTGFSGSAGTALVTPQGAKLWTDSRYYEQAEKELPEGVGLMRSGQTGTPTIAKYLEKYLESEGEPLRVGIDPELHSSSFVKALEKALPLPPVFTKGNLLDESWAERPPPPTSQFRVHPLRYAGADVPSKVASVAAAMEKGGASLAVFGMLDEVAYLLNLRAKDVECNPVGIAYATVARDGGEAKATLYCDEAKLTAEVREHLRESGVAAAPYGRVQADIGAAAGSGGGKIWIDADRANHALTLGVDEGRLLATINPVATLKAVKVLTEFRRVAAAEGRHWLEPSFPTIAGVGSNGAIVHYRAAPGEGENFLTPESPCLLLDSGGQYLMGTTDVTRTWSFAESMPGGIRADVKDAYTRVLKGHISIDTLQFPPGTPGCIIDSFARRALWDNGMDYGHGTGHGVGAALNVHEGPHSISPRPTNATPLKPGMIVSNEPGFYKPGDFGIRIENLLIVKESDKEREGGGGKWLKFEKLTLIPIQKSLIDKTLMSEKELDWIDAYHEEVWEKVSAKLPKGAQAWRWLKIATEPIER</sequence>
<proteinExistence type="predicted"/>
<dbReference type="Pfam" id="PF01321">
    <property type="entry name" value="Creatinase_N"/>
    <property type="match status" value="1"/>
</dbReference>
<feature type="domain" description="Creatinase N-terminal" evidence="5">
    <location>
        <begin position="58"/>
        <end position="183"/>
    </location>
</feature>
<name>A0ABQ6MXL4_9STRA</name>
<evidence type="ECO:0000259" key="6">
    <source>
        <dbReference type="Pfam" id="PF16188"/>
    </source>
</evidence>
<evidence type="ECO:0000259" key="5">
    <source>
        <dbReference type="Pfam" id="PF01321"/>
    </source>
</evidence>
<feature type="domain" description="Peptidase M24 C-terminal" evidence="6">
    <location>
        <begin position="561"/>
        <end position="623"/>
    </location>
</feature>
<organism evidence="7 8">
    <name type="scientific">Tetraparma gracilis</name>
    <dbReference type="NCBI Taxonomy" id="2962635"/>
    <lineage>
        <taxon>Eukaryota</taxon>
        <taxon>Sar</taxon>
        <taxon>Stramenopiles</taxon>
        <taxon>Ochrophyta</taxon>
        <taxon>Bolidophyceae</taxon>
        <taxon>Parmales</taxon>
        <taxon>Triparmaceae</taxon>
        <taxon>Tetraparma</taxon>
    </lineage>
</organism>
<dbReference type="PANTHER" id="PTHR43763">
    <property type="entry name" value="XAA-PRO AMINOPEPTIDASE 1"/>
    <property type="match status" value="1"/>
</dbReference>
<feature type="domain" description="Peptidase M24" evidence="4">
    <location>
        <begin position="354"/>
        <end position="550"/>
    </location>
</feature>
<feature type="signal peptide" evidence="3">
    <location>
        <begin position="1"/>
        <end position="23"/>
    </location>
</feature>
<dbReference type="Pfam" id="PF16188">
    <property type="entry name" value="Peptidase_M24_C"/>
    <property type="match status" value="1"/>
</dbReference>
<evidence type="ECO:0000256" key="1">
    <source>
        <dbReference type="ARBA" id="ARBA00022723"/>
    </source>
</evidence>
<dbReference type="Proteomes" id="UP001165060">
    <property type="component" value="Unassembled WGS sequence"/>
</dbReference>
<evidence type="ECO:0000256" key="2">
    <source>
        <dbReference type="ARBA" id="ARBA00022801"/>
    </source>
</evidence>
<dbReference type="InterPro" id="IPR000587">
    <property type="entry name" value="Creatinase_N"/>
</dbReference>
<dbReference type="EMBL" id="BRYB01000648">
    <property type="protein sequence ID" value="GMI34591.1"/>
    <property type="molecule type" value="Genomic_DNA"/>
</dbReference>
<protein>
    <submittedName>
        <fullName evidence="7">Uncharacterized protein</fullName>
    </submittedName>
</protein>
<dbReference type="InterPro" id="IPR000994">
    <property type="entry name" value="Pept_M24"/>
</dbReference>
<keyword evidence="1" id="KW-0479">Metal-binding</keyword>